<evidence type="ECO:0000313" key="1">
    <source>
        <dbReference type="EMBL" id="TWH66930.1"/>
    </source>
</evidence>
<dbReference type="AlphaFoldDB" id="A0A562I7D4"/>
<dbReference type="EMBL" id="VLKE01000001">
    <property type="protein sequence ID" value="TWH66930.1"/>
    <property type="molecule type" value="Genomic_DNA"/>
</dbReference>
<gene>
    <name evidence="1" type="ORF">JD77_01891</name>
</gene>
<name>A0A562I7D4_MICOL</name>
<comment type="caution">
    <text evidence="1">The sequence shown here is derived from an EMBL/GenBank/DDBJ whole genome shotgun (WGS) entry which is preliminary data.</text>
</comment>
<evidence type="ECO:0000313" key="2">
    <source>
        <dbReference type="Proteomes" id="UP000319825"/>
    </source>
</evidence>
<dbReference type="OrthoDB" id="5147666at2"/>
<keyword evidence="2" id="KW-1185">Reference proteome</keyword>
<reference evidence="1 2" key="1">
    <citation type="submission" date="2019-07" db="EMBL/GenBank/DDBJ databases">
        <title>R&amp;d 2014.</title>
        <authorList>
            <person name="Klenk H.-P."/>
        </authorList>
    </citation>
    <scope>NUCLEOTIDE SEQUENCE [LARGE SCALE GENOMIC DNA]</scope>
    <source>
        <strain evidence="1 2">DSM 43868</strain>
    </source>
</reference>
<dbReference type="RefSeq" id="WP_145773918.1">
    <property type="nucleotide sequence ID" value="NZ_VLKE01000001.1"/>
</dbReference>
<proteinExistence type="predicted"/>
<sequence>MAGRPATVLARTEGVNITVPASVSLGSAFTGGVLNGSLGTVTVEDFRGPVNPNTWVTTVTATAFVTGAGGAGRTIANGQVSYWSGQAVRSTGGGTLVPGQPTSAQAVPLDAARVAFSKTAGNGNNTVSWAPTLRIAVPSGIVAGTYRGTITHSVA</sequence>
<organism evidence="1 2">
    <name type="scientific">Micromonospora olivasterospora</name>
    <dbReference type="NCBI Taxonomy" id="1880"/>
    <lineage>
        <taxon>Bacteria</taxon>
        <taxon>Bacillati</taxon>
        <taxon>Actinomycetota</taxon>
        <taxon>Actinomycetes</taxon>
        <taxon>Micromonosporales</taxon>
        <taxon>Micromonosporaceae</taxon>
        <taxon>Micromonospora</taxon>
    </lineage>
</organism>
<dbReference type="Proteomes" id="UP000319825">
    <property type="component" value="Unassembled WGS sequence"/>
</dbReference>
<accession>A0A562I7D4</accession>
<protein>
    <submittedName>
        <fullName evidence="1">Uncharacterized protein</fullName>
    </submittedName>
</protein>